<feature type="compositionally biased region" description="Low complexity" evidence="6">
    <location>
        <begin position="766"/>
        <end position="780"/>
    </location>
</feature>
<accession>A0A913YG15</accession>
<dbReference type="Pfam" id="PF02820">
    <property type="entry name" value="MBT"/>
    <property type="match status" value="6"/>
</dbReference>
<evidence type="ECO:0000256" key="6">
    <source>
        <dbReference type="SAM" id="MobiDB-lite"/>
    </source>
</evidence>
<dbReference type="GO" id="GO:0005634">
    <property type="term" value="C:nucleus"/>
    <property type="evidence" value="ECO:0007669"/>
    <property type="project" value="UniProtKB-SubCell"/>
</dbReference>
<dbReference type="PANTHER" id="PTHR12247:SF129">
    <property type="entry name" value="SOP-2-RELATED PROTEIN 3"/>
    <property type="match status" value="1"/>
</dbReference>
<comment type="subcellular location">
    <subcellularLocation>
        <location evidence="1">Nucleus</location>
    </subcellularLocation>
</comment>
<dbReference type="InterPro" id="IPR001660">
    <property type="entry name" value="SAM"/>
</dbReference>
<dbReference type="GO" id="GO:0045892">
    <property type="term" value="P:negative regulation of DNA-templated transcription"/>
    <property type="evidence" value="ECO:0007669"/>
    <property type="project" value="TreeGrafter"/>
</dbReference>
<dbReference type="PANTHER" id="PTHR12247">
    <property type="entry name" value="POLYCOMB GROUP PROTEIN"/>
    <property type="match status" value="1"/>
</dbReference>
<feature type="repeat" description="MBT" evidence="5">
    <location>
        <begin position="271"/>
        <end position="374"/>
    </location>
</feature>
<keyword evidence="4" id="KW-0539">Nucleus</keyword>
<dbReference type="GeneID" id="110236126"/>
<organism evidence="8 9">
    <name type="scientific">Exaiptasia diaphana</name>
    <name type="common">Tropical sea anemone</name>
    <name type="synonym">Aiptasia pulchella</name>
    <dbReference type="NCBI Taxonomy" id="2652724"/>
    <lineage>
        <taxon>Eukaryota</taxon>
        <taxon>Metazoa</taxon>
        <taxon>Cnidaria</taxon>
        <taxon>Anthozoa</taxon>
        <taxon>Hexacorallia</taxon>
        <taxon>Actiniaria</taxon>
        <taxon>Aiptasiidae</taxon>
        <taxon>Exaiptasia</taxon>
    </lineage>
</organism>
<dbReference type="Gene3D" id="1.10.150.50">
    <property type="entry name" value="Transcription Factor, Ets-1"/>
    <property type="match status" value="1"/>
</dbReference>
<evidence type="ECO:0000313" key="9">
    <source>
        <dbReference type="Proteomes" id="UP000887567"/>
    </source>
</evidence>
<feature type="repeat" description="MBT" evidence="5">
    <location>
        <begin position="375"/>
        <end position="472"/>
    </location>
</feature>
<dbReference type="CDD" id="cd09509">
    <property type="entry name" value="SAM_Polycomb"/>
    <property type="match status" value="1"/>
</dbReference>
<dbReference type="SMART" id="SM00561">
    <property type="entry name" value="MBT"/>
    <property type="match status" value="6"/>
</dbReference>
<evidence type="ECO:0000256" key="3">
    <source>
        <dbReference type="ARBA" id="ARBA00022737"/>
    </source>
</evidence>
<dbReference type="CDD" id="cd20095">
    <property type="entry name" value="MBT_SFMBT_rpt3"/>
    <property type="match status" value="1"/>
</dbReference>
<name>A0A913YG15_EXADI</name>
<dbReference type="RefSeq" id="XP_028513994.1">
    <property type="nucleotide sequence ID" value="XM_028658193.1"/>
</dbReference>
<evidence type="ECO:0000256" key="2">
    <source>
        <dbReference type="ARBA" id="ARBA00022491"/>
    </source>
</evidence>
<feature type="domain" description="SAM" evidence="7">
    <location>
        <begin position="998"/>
        <end position="1061"/>
    </location>
</feature>
<dbReference type="PROSITE" id="PS51079">
    <property type="entry name" value="MBT"/>
    <property type="match status" value="6"/>
</dbReference>
<dbReference type="Proteomes" id="UP000887567">
    <property type="component" value="Unplaced"/>
</dbReference>
<dbReference type="InterPro" id="IPR013761">
    <property type="entry name" value="SAM/pointed_sf"/>
</dbReference>
<feature type="region of interest" description="Disordered" evidence="6">
    <location>
        <begin position="691"/>
        <end position="813"/>
    </location>
</feature>
<reference evidence="8" key="1">
    <citation type="submission" date="2022-11" db="UniProtKB">
        <authorList>
            <consortium name="EnsemblMetazoa"/>
        </authorList>
    </citation>
    <scope>IDENTIFICATION</scope>
</reference>
<feature type="compositionally biased region" description="Low complexity" evidence="6">
    <location>
        <begin position="934"/>
        <end position="951"/>
    </location>
</feature>
<evidence type="ECO:0000259" key="7">
    <source>
        <dbReference type="PROSITE" id="PS50105"/>
    </source>
</evidence>
<keyword evidence="9" id="KW-1185">Reference proteome</keyword>
<feature type="repeat" description="MBT" evidence="5">
    <location>
        <begin position="51"/>
        <end position="152"/>
    </location>
</feature>
<dbReference type="Pfam" id="PF12140">
    <property type="entry name" value="SLED"/>
    <property type="match status" value="1"/>
</dbReference>
<feature type="region of interest" description="Disordered" evidence="6">
    <location>
        <begin position="925"/>
        <end position="959"/>
    </location>
</feature>
<dbReference type="InterPro" id="IPR004092">
    <property type="entry name" value="Mbt"/>
</dbReference>
<feature type="region of interest" description="Disordered" evidence="6">
    <location>
        <begin position="1"/>
        <end position="20"/>
    </location>
</feature>
<dbReference type="CDD" id="cd20096">
    <property type="entry name" value="MBT_SFMBT_rpt4"/>
    <property type="match status" value="1"/>
</dbReference>
<feature type="repeat" description="MBT" evidence="5">
    <location>
        <begin position="478"/>
        <end position="588"/>
    </location>
</feature>
<dbReference type="SMART" id="SM00454">
    <property type="entry name" value="SAM"/>
    <property type="match status" value="1"/>
</dbReference>
<evidence type="ECO:0000313" key="8">
    <source>
        <dbReference type="EnsemblMetazoa" id="XP_028513994.1"/>
    </source>
</evidence>
<dbReference type="RefSeq" id="XP_020897274.1">
    <property type="nucleotide sequence ID" value="XM_021041615.2"/>
</dbReference>
<evidence type="ECO:0000256" key="4">
    <source>
        <dbReference type="ARBA" id="ARBA00023242"/>
    </source>
</evidence>
<dbReference type="SUPFAM" id="SSF47769">
    <property type="entry name" value="SAM/Pointed domain"/>
    <property type="match status" value="1"/>
</dbReference>
<feature type="compositionally biased region" description="Basic and acidic residues" evidence="6">
    <location>
        <begin position="740"/>
        <end position="750"/>
    </location>
</feature>
<dbReference type="Gene3D" id="3.90.1150.190">
    <property type="entry name" value="SLED domain"/>
    <property type="match status" value="1"/>
</dbReference>
<dbReference type="Pfam" id="PF00536">
    <property type="entry name" value="SAM_1"/>
    <property type="match status" value="1"/>
</dbReference>
<proteinExistence type="predicted"/>
<dbReference type="GO" id="GO:0042393">
    <property type="term" value="F:histone binding"/>
    <property type="evidence" value="ECO:0007669"/>
    <property type="project" value="TreeGrafter"/>
</dbReference>
<keyword evidence="3" id="KW-0677">Repeat</keyword>
<dbReference type="GO" id="GO:0003682">
    <property type="term" value="F:chromatin binding"/>
    <property type="evidence" value="ECO:0007669"/>
    <property type="project" value="TreeGrafter"/>
</dbReference>
<dbReference type="OMA" id="NICVCTI"/>
<dbReference type="EnsemblMetazoa" id="XM_028658193.1">
    <property type="protein sequence ID" value="XP_028513994.1"/>
    <property type="gene ID" value="LOC110236126"/>
</dbReference>
<dbReference type="AlphaFoldDB" id="A0A913YG15"/>
<feature type="repeat" description="MBT" evidence="5">
    <location>
        <begin position="596"/>
        <end position="694"/>
    </location>
</feature>
<dbReference type="InterPro" id="IPR050548">
    <property type="entry name" value="PcG_chromatin_remod_factors"/>
</dbReference>
<protein>
    <recommendedName>
        <fullName evidence="7">SAM domain-containing protein</fullName>
    </recommendedName>
</protein>
<dbReference type="PROSITE" id="PS50105">
    <property type="entry name" value="SAM_DOMAIN"/>
    <property type="match status" value="1"/>
</dbReference>
<feature type="repeat" description="MBT" evidence="5">
    <location>
        <begin position="160"/>
        <end position="264"/>
    </location>
</feature>
<dbReference type="InterPro" id="IPR021987">
    <property type="entry name" value="SLED"/>
</dbReference>
<dbReference type="InterPro" id="IPR038348">
    <property type="entry name" value="SLED_sf"/>
</dbReference>
<dbReference type="CDD" id="cd20093">
    <property type="entry name" value="MBT_SFMBT_rpt1"/>
    <property type="match status" value="1"/>
</dbReference>
<feature type="compositionally biased region" description="Acidic residues" evidence="6">
    <location>
        <begin position="790"/>
        <end position="800"/>
    </location>
</feature>
<evidence type="ECO:0000256" key="1">
    <source>
        <dbReference type="ARBA" id="ARBA00004123"/>
    </source>
</evidence>
<sequence>MADKRVHLQSNKANSREKKRIKKERFLALVRDRKLKKQMEVSSDDEGDEYFIWEKYLERQHAKPVPKTAFKHVKDTKESGFKSGMKVEAKDQTSSNDSYWVATIVMVSGPLLLLRFDGYNEDRSGDFWLDASSELLQPIGWCAKTNNILVPPEAIRHKNPNWAKFLVENLRDAVAAPDNLFHKDTSNESESDSQLKVGRKVELQDVSDPLRYWPAVIVEKYGARLRLRYFGYEEEDHDIWDDYLSHHVHNLGWGRKMGLILCPPEVMDKYLQWKTFKTFVQLCQSQNSRQTLKKFEKIPKITGVKPGMKLEIVNPLDPSSMCTTSIKEVLNDYFFTVDLQHGSATRQEYIYHAQSKYLYPSGWCEKNNVPVKPAAGGISSDNQTLPEPAPDSLFTKELQKFKAEPAFNIGDIVEVLDNEDPSCYWVATVTNYTTKYNLRYCPSTEDFSVYRFTDSVHPLGWCRTMGLRFKPPKGLQGYKEHATLLGSVFDEEDAATNVTCKQDKEDTLPPTHGFKPGMQLEAVNPQDPSSICVASVIECNSEQYFTLQIDDFIENNNQKKLRFWCQSNSKNIFPVGWCKKNNVQLTPPPGNPYKEFIWEDYIKSKKTSAAPESLFCQVSPPSSDFEVGLKLEAVDQTNPQTISVATVTQIIGGTLWVRLDGYQSNAVEQIYDVESYNLFPVGWSSNHGHPLLGPKLKSPKNEVEPRKWSTLLRKRTTTTPADSSTNKRRKTTTKATNTSKHADKPSKSKDFSISIVVKSSDKRTTRPTTPGAATPSSSTGDDSSRQEVCSNDDTDTATEDETPKPTTTIDLTDDYSRVGDKELLLFIKKSCSCGPYLNKNRLLALPDTIGPAAPNIVLKQVVEHVVICSSSRQKVLNILSSEKEKQSFLSILKTLTVKLEICENLFSLNKVNTCSRCDKDHITTTSPTKPTLAKPSSTTNSSPNSTTKPTTRQPSKLNIPLAKPSTSKIIQSPSNSTMVYGDGDEVVGKIPDGHISGWSMDDVIEFVTPRGCKKFASVFQEQEVDGKALMLLSLDDIHKVLGVTLGPAIKLHDDVQKLRYKKN</sequence>
<dbReference type="Gene3D" id="2.30.30.140">
    <property type="match status" value="6"/>
</dbReference>
<dbReference type="EnsemblMetazoa" id="XM_021041615.2">
    <property type="protein sequence ID" value="XP_020897274.1"/>
    <property type="gene ID" value="LOC110236126"/>
</dbReference>
<dbReference type="OrthoDB" id="5917609at2759"/>
<keyword evidence="2" id="KW-0678">Repressor</keyword>
<evidence type="ECO:0000256" key="5">
    <source>
        <dbReference type="PROSITE-ProRule" id="PRU00459"/>
    </source>
</evidence>
<dbReference type="KEGG" id="epa:110236126"/>
<dbReference type="SUPFAM" id="SSF63748">
    <property type="entry name" value="Tudor/PWWP/MBT"/>
    <property type="match status" value="6"/>
</dbReference>